<gene>
    <name evidence="1" type="primary">Contig10545.g11262</name>
    <name evidence="1" type="ORF">STYLEM_832</name>
</gene>
<evidence type="ECO:0000313" key="2">
    <source>
        <dbReference type="Proteomes" id="UP000039865"/>
    </source>
</evidence>
<organism evidence="1 2">
    <name type="scientific">Stylonychia lemnae</name>
    <name type="common">Ciliate</name>
    <dbReference type="NCBI Taxonomy" id="5949"/>
    <lineage>
        <taxon>Eukaryota</taxon>
        <taxon>Sar</taxon>
        <taxon>Alveolata</taxon>
        <taxon>Ciliophora</taxon>
        <taxon>Intramacronucleata</taxon>
        <taxon>Spirotrichea</taxon>
        <taxon>Stichotrichia</taxon>
        <taxon>Sporadotrichida</taxon>
        <taxon>Oxytrichidae</taxon>
        <taxon>Stylonychinae</taxon>
        <taxon>Stylonychia</taxon>
    </lineage>
</organism>
<name>A0A077ZPI0_STYLE</name>
<evidence type="ECO:0000313" key="1">
    <source>
        <dbReference type="EMBL" id="CDW71882.1"/>
    </source>
</evidence>
<reference evidence="1 2" key="1">
    <citation type="submission" date="2014-06" db="EMBL/GenBank/DDBJ databases">
        <authorList>
            <person name="Swart Estienne"/>
        </authorList>
    </citation>
    <scope>NUCLEOTIDE SEQUENCE [LARGE SCALE GENOMIC DNA]</scope>
    <source>
        <strain evidence="1 2">130c</strain>
    </source>
</reference>
<dbReference type="EMBL" id="CCKQ01000786">
    <property type="protein sequence ID" value="CDW71882.1"/>
    <property type="molecule type" value="Genomic_DNA"/>
</dbReference>
<sequence>MDKLVKEVVRLDKQGKNSVNSFEYLSKIMDGLEQLIQWYNWQNTTEKGIIFQNENNAWDSEEEQSMFQQLVQKEDVIDIQKLKQEKLEWVFAIGMELVKNKYEDLLAFQGPLKDQFDIFDMPDLFHVQEQGKNYLCFGGLQHAKIQHFYQKHLEDEKNGELELQTAVESSQLKEQELVFTDFIFFFIKQEEIKVIILDQMDINEDQDQIQILFLKTQTPTPELTIETYVKREWSFHLNKDEKNIQAVEGKEEIKKLNEIFDQCKLQNIDHCEWFKMGKKKYVFTCEANNQKKQYRNLSGT</sequence>
<accession>A0A077ZPI0</accession>
<dbReference type="AlphaFoldDB" id="A0A077ZPI0"/>
<dbReference type="Proteomes" id="UP000039865">
    <property type="component" value="Unassembled WGS sequence"/>
</dbReference>
<protein>
    <submittedName>
        <fullName evidence="1">Uncharacterized protein</fullName>
    </submittedName>
</protein>
<proteinExistence type="predicted"/>
<keyword evidence="2" id="KW-1185">Reference proteome</keyword>
<dbReference type="InParanoid" id="A0A077ZPI0"/>